<dbReference type="Pfam" id="PF00905">
    <property type="entry name" value="Transpeptidase"/>
    <property type="match status" value="1"/>
</dbReference>
<feature type="region of interest" description="Disordered" evidence="4">
    <location>
        <begin position="1"/>
        <end position="38"/>
    </location>
</feature>
<evidence type="ECO:0000313" key="7">
    <source>
        <dbReference type="EMBL" id="MYD88778.1"/>
    </source>
</evidence>
<organism evidence="7">
    <name type="scientific">Caldilineaceae bacterium SB0662_bin_9</name>
    <dbReference type="NCBI Taxonomy" id="2605258"/>
    <lineage>
        <taxon>Bacteria</taxon>
        <taxon>Bacillati</taxon>
        <taxon>Chloroflexota</taxon>
        <taxon>Caldilineae</taxon>
        <taxon>Caldilineales</taxon>
        <taxon>Caldilineaceae</taxon>
    </lineage>
</organism>
<reference evidence="7" key="1">
    <citation type="submission" date="2019-09" db="EMBL/GenBank/DDBJ databases">
        <title>Characterisation of the sponge microbiome using genome-centric metagenomics.</title>
        <authorList>
            <person name="Engelberts J.P."/>
            <person name="Robbins S.J."/>
            <person name="De Goeij J.M."/>
            <person name="Aranda M."/>
            <person name="Bell S.C."/>
            <person name="Webster N.S."/>
        </authorList>
    </citation>
    <scope>NUCLEOTIDE SEQUENCE</scope>
    <source>
        <strain evidence="7">SB0662_bin_9</strain>
    </source>
</reference>
<dbReference type="Gene3D" id="3.90.1310.10">
    <property type="entry name" value="Penicillin-binding protein 2a (Domain 2)"/>
    <property type="match status" value="1"/>
</dbReference>
<dbReference type="GO" id="GO:0005886">
    <property type="term" value="C:plasma membrane"/>
    <property type="evidence" value="ECO:0007669"/>
    <property type="project" value="TreeGrafter"/>
</dbReference>
<evidence type="ECO:0000256" key="3">
    <source>
        <dbReference type="SAM" id="Coils"/>
    </source>
</evidence>
<keyword evidence="2 5" id="KW-0472">Membrane</keyword>
<name>A0A6B1DMZ8_9CHLR</name>
<feature type="transmembrane region" description="Helical" evidence="5">
    <location>
        <begin position="112"/>
        <end position="131"/>
    </location>
</feature>
<dbReference type="InterPro" id="IPR001460">
    <property type="entry name" value="PCN-bd_Tpept"/>
</dbReference>
<dbReference type="GO" id="GO:0071555">
    <property type="term" value="P:cell wall organization"/>
    <property type="evidence" value="ECO:0007669"/>
    <property type="project" value="TreeGrafter"/>
</dbReference>
<dbReference type="InterPro" id="IPR050515">
    <property type="entry name" value="Beta-lactam/transpept"/>
</dbReference>
<dbReference type="InterPro" id="IPR012338">
    <property type="entry name" value="Beta-lactam/transpept-like"/>
</dbReference>
<dbReference type="EMBL" id="VXPY01000002">
    <property type="protein sequence ID" value="MYD88778.1"/>
    <property type="molecule type" value="Genomic_DNA"/>
</dbReference>
<dbReference type="InterPro" id="IPR036138">
    <property type="entry name" value="PBP_dimer_sf"/>
</dbReference>
<feature type="coiled-coil region" evidence="3">
    <location>
        <begin position="202"/>
        <end position="229"/>
    </location>
</feature>
<evidence type="ECO:0000256" key="2">
    <source>
        <dbReference type="ARBA" id="ARBA00023136"/>
    </source>
</evidence>
<sequence length="797" mass="86704">MPPRPPKHPASRTRPPAVGIRSRPVGETSTNWDDSSSRVPNACWQALRSCHRQSRPRRRYLSAPARSRFGWIACLTICAHGRQPASNTMAASDPTSQSRLGDDLFAGNHLRIVLVFAVPALLAILVVLRLVQFQLVLHNTQDIDSYTDRNLPEFDTRGVITDIHGGLLASDVWSFGFVIPRLGTMPPAYQDVVTHLVAGPDRARRNELNARLRLELDELDARRQAEIDAARQSDRQPQPVYAWVLLIDDLPLATGQYLRALQQRGAHAADLWDLHLTGDDGALRRLEALLEDTGPLDASLADSGPGLKEVMNSLGLRSDLDGTSTDFDFFRHFQLELQPDRHYAQGSLASHVLGLVNADRIGANGIERYYQKFLRGEVNLPRSTEPISVIASDARRYIPSYMGGDLVLTIDRSLQYIVEQELRDAINRYDIRKGGTVIVMDTPTGAILAMANLPDFKPGVPESLDDSATNLTNLAVTAVYEPGSTFKVLTMAAAIDAEAVRPGDAFFDDGVYRIGERVAFRNSNDRVAGQVTATEALGLSLNTIMAEIAVEHIGADTFYDYLFDFGLGEVTGIDLAHEFNGSLKDKHPGLPNWNIADLGANSFGQGINLTPIQMINAVNALANQGDLMQPYVVQHRINGEYVNSFAPTVLRPGVVKPETAATITEMMVQTVEEEVTAAQVPGFKVAGKTGTAQVPDPDRIGLYSEDEVIASFVGFVPAGDPRITVLILLYDPNPDTVLGPWGSNNAAPLFSRIAGRSLAYLNVPPDCHPSCYGSSGVLSTTAPALPSLLPSGNETDA</sequence>
<feature type="compositionally biased region" description="Polar residues" evidence="4">
    <location>
        <begin position="27"/>
        <end position="38"/>
    </location>
</feature>
<dbReference type="PANTHER" id="PTHR30627:SF1">
    <property type="entry name" value="PEPTIDOGLYCAN D,D-TRANSPEPTIDASE FTSI"/>
    <property type="match status" value="1"/>
</dbReference>
<dbReference type="PANTHER" id="PTHR30627">
    <property type="entry name" value="PEPTIDOGLYCAN D,D-TRANSPEPTIDASE"/>
    <property type="match status" value="1"/>
</dbReference>
<keyword evidence="3" id="KW-0175">Coiled coil</keyword>
<evidence type="ECO:0000256" key="5">
    <source>
        <dbReference type="SAM" id="Phobius"/>
    </source>
</evidence>
<dbReference type="SUPFAM" id="SSF56601">
    <property type="entry name" value="beta-lactamase/transpeptidase-like"/>
    <property type="match status" value="1"/>
</dbReference>
<dbReference type="Gene3D" id="3.40.710.10">
    <property type="entry name" value="DD-peptidase/beta-lactamase superfamily"/>
    <property type="match status" value="1"/>
</dbReference>
<keyword evidence="5" id="KW-1133">Transmembrane helix</keyword>
<dbReference type="Gene3D" id="3.30.450.330">
    <property type="match status" value="1"/>
</dbReference>
<comment type="subcellular location">
    <subcellularLocation>
        <location evidence="1">Membrane</location>
    </subcellularLocation>
</comment>
<accession>A0A6B1DMZ8</accession>
<evidence type="ECO:0000259" key="6">
    <source>
        <dbReference type="Pfam" id="PF00905"/>
    </source>
</evidence>
<feature type="domain" description="Penicillin-binding protein transpeptidase" evidence="6">
    <location>
        <begin position="435"/>
        <end position="753"/>
    </location>
</feature>
<dbReference type="SUPFAM" id="SSF56519">
    <property type="entry name" value="Penicillin binding protein dimerisation domain"/>
    <property type="match status" value="1"/>
</dbReference>
<proteinExistence type="predicted"/>
<keyword evidence="5" id="KW-0812">Transmembrane</keyword>
<feature type="compositionally biased region" description="Basic residues" evidence="4">
    <location>
        <begin position="1"/>
        <end position="11"/>
    </location>
</feature>
<evidence type="ECO:0000256" key="4">
    <source>
        <dbReference type="SAM" id="MobiDB-lite"/>
    </source>
</evidence>
<evidence type="ECO:0000256" key="1">
    <source>
        <dbReference type="ARBA" id="ARBA00004370"/>
    </source>
</evidence>
<protein>
    <submittedName>
        <fullName evidence="7">Penicillin-binding protein 2</fullName>
    </submittedName>
</protein>
<dbReference type="GO" id="GO:0008658">
    <property type="term" value="F:penicillin binding"/>
    <property type="evidence" value="ECO:0007669"/>
    <property type="project" value="InterPro"/>
</dbReference>
<gene>
    <name evidence="7" type="ORF">F4Y08_00340</name>
</gene>
<comment type="caution">
    <text evidence="7">The sequence shown here is derived from an EMBL/GenBank/DDBJ whole genome shotgun (WGS) entry which is preliminary data.</text>
</comment>
<dbReference type="AlphaFoldDB" id="A0A6B1DMZ8"/>